<keyword evidence="4" id="KW-1185">Reference proteome</keyword>
<accession>A0A4R3VBJ5</accession>
<dbReference type="InterPro" id="IPR000551">
    <property type="entry name" value="MerR-type_HTH_dom"/>
</dbReference>
<dbReference type="InterPro" id="IPR011791">
    <property type="entry name" value="CadR-PbrR"/>
</dbReference>
<evidence type="ECO:0000313" key="4">
    <source>
        <dbReference type="Proteomes" id="UP000294692"/>
    </source>
</evidence>
<dbReference type="InterPro" id="IPR009061">
    <property type="entry name" value="DNA-bd_dom_put_sf"/>
</dbReference>
<dbReference type="AlphaFoldDB" id="A0A4R3VBJ5"/>
<organism evidence="3 4">
    <name type="scientific">Paracandidimonas soli</name>
    <dbReference type="NCBI Taxonomy" id="1917182"/>
    <lineage>
        <taxon>Bacteria</taxon>
        <taxon>Pseudomonadati</taxon>
        <taxon>Pseudomonadota</taxon>
        <taxon>Betaproteobacteria</taxon>
        <taxon>Burkholderiales</taxon>
        <taxon>Alcaligenaceae</taxon>
        <taxon>Paracandidimonas</taxon>
    </lineage>
</organism>
<dbReference type="Proteomes" id="UP000294692">
    <property type="component" value="Unassembled WGS sequence"/>
</dbReference>
<dbReference type="PANTHER" id="PTHR30204">
    <property type="entry name" value="REDOX-CYCLING DRUG-SENSING TRANSCRIPTIONAL ACTIVATOR SOXR"/>
    <property type="match status" value="1"/>
</dbReference>
<dbReference type="InterPro" id="IPR047057">
    <property type="entry name" value="MerR_fam"/>
</dbReference>
<dbReference type="GO" id="GO:0003700">
    <property type="term" value="F:DNA-binding transcription factor activity"/>
    <property type="evidence" value="ECO:0007669"/>
    <property type="project" value="InterPro"/>
</dbReference>
<reference evidence="3 4" key="1">
    <citation type="submission" date="2019-03" db="EMBL/GenBank/DDBJ databases">
        <title>Genomic Encyclopedia of Type Strains, Phase IV (KMG-IV): sequencing the most valuable type-strain genomes for metagenomic binning, comparative biology and taxonomic classification.</title>
        <authorList>
            <person name="Goeker M."/>
        </authorList>
    </citation>
    <scope>NUCLEOTIDE SEQUENCE [LARGE SCALE GENOMIC DNA]</scope>
    <source>
        <strain evidence="3 4">DSM 100048</strain>
    </source>
</reference>
<comment type="caution">
    <text evidence="3">The sequence shown here is derived from an EMBL/GenBank/DDBJ whole genome shotgun (WGS) entry which is preliminary data.</text>
</comment>
<feature type="domain" description="HTH merR-type" evidence="2">
    <location>
        <begin position="1"/>
        <end position="69"/>
    </location>
</feature>
<evidence type="ECO:0000256" key="1">
    <source>
        <dbReference type="ARBA" id="ARBA00023125"/>
    </source>
</evidence>
<dbReference type="GO" id="GO:0046872">
    <property type="term" value="F:metal ion binding"/>
    <property type="evidence" value="ECO:0007669"/>
    <property type="project" value="InterPro"/>
</dbReference>
<dbReference type="PRINTS" id="PR00040">
    <property type="entry name" value="HTHMERR"/>
</dbReference>
<dbReference type="CDD" id="cd04784">
    <property type="entry name" value="HTH_CadR-PbrR"/>
    <property type="match status" value="1"/>
</dbReference>
<dbReference type="PROSITE" id="PS50937">
    <property type="entry name" value="HTH_MERR_2"/>
    <property type="match status" value="1"/>
</dbReference>
<dbReference type="SUPFAM" id="SSF46955">
    <property type="entry name" value="Putative DNA-binding domain"/>
    <property type="match status" value="1"/>
</dbReference>
<dbReference type="SMART" id="SM00422">
    <property type="entry name" value="HTH_MERR"/>
    <property type="match status" value="1"/>
</dbReference>
<keyword evidence="1" id="KW-0238">DNA-binding</keyword>
<dbReference type="Pfam" id="PF13411">
    <property type="entry name" value="MerR_1"/>
    <property type="match status" value="1"/>
</dbReference>
<protein>
    <submittedName>
        <fullName evidence="3">Cd(II)/Pb(II)-responsive transcriptional regulator</fullName>
    </submittedName>
</protein>
<dbReference type="EMBL" id="SMBX01000002">
    <property type="protein sequence ID" value="TCV01441.1"/>
    <property type="molecule type" value="Genomic_DNA"/>
</dbReference>
<dbReference type="OrthoDB" id="9808480at2"/>
<proteinExistence type="predicted"/>
<evidence type="ECO:0000313" key="3">
    <source>
        <dbReference type="EMBL" id="TCV01441.1"/>
    </source>
</evidence>
<sequence length="143" mass="16587">MKIGELQRRTGVPVETIRYYEQKGLLPEPERHANNYRHYSDTHAERLAFIRHCRSLDMTLEEITVLLSVMDTPQASCATANQLLDEHIEHVVRRMEELRQLETYLRDLRSRCPHPDEAQHCGILAELANAPVFRQEPTSGRGL</sequence>
<dbReference type="GO" id="GO:0003677">
    <property type="term" value="F:DNA binding"/>
    <property type="evidence" value="ECO:0007669"/>
    <property type="project" value="UniProtKB-KW"/>
</dbReference>
<dbReference type="Gene3D" id="1.10.1660.10">
    <property type="match status" value="1"/>
</dbReference>
<dbReference type="PANTHER" id="PTHR30204:SF92">
    <property type="entry name" value="HTH-TYPE TRANSCRIPTIONAL REGULATOR ZNTR"/>
    <property type="match status" value="1"/>
</dbReference>
<dbReference type="NCBIfam" id="TIGR02047">
    <property type="entry name" value="CadR-PbrR"/>
    <property type="match status" value="1"/>
</dbReference>
<gene>
    <name evidence="3" type="ORF">EV686_102153</name>
</gene>
<dbReference type="RefSeq" id="WP_132473969.1">
    <property type="nucleotide sequence ID" value="NZ_JBEBWM010000032.1"/>
</dbReference>
<dbReference type="GO" id="GO:0045893">
    <property type="term" value="P:positive regulation of DNA-templated transcription"/>
    <property type="evidence" value="ECO:0007669"/>
    <property type="project" value="InterPro"/>
</dbReference>
<name>A0A4R3VBJ5_9BURK</name>
<evidence type="ECO:0000259" key="2">
    <source>
        <dbReference type="PROSITE" id="PS50937"/>
    </source>
</evidence>